<sequence>MDQPLVLFYNGKFHIVDKVKKLDRLNPLLRSSLEINKFLSGEDVFNGFPFNSVTTAATISITFLNDALKVLARDVKQISVSVLNTLGKIFGMVCRKFDLQDGTPAILFRSKQAISNLSWIFRLVETFNLLLKYKLSFDLKNSSSVCWPIALSLLAFTCTFYLLEKAYKQDELNCLTDVQKYQFTEKFDRIHTILNKILLNLNNNQIDHFQVNAEYLQHYLENDFEPFVEEVNVHLEVQLQVLNEEKEDQVIKTVAASVVSVISFIVAVKADTAFKRAVGAAVGGATAGYALNNICRGRKLGEIIEEHKQIKDIVKGSKLFSKRMREDTDIEFDESDLLILVHQFEIFRDIVMDFRTALNFDLRPTFNVLDEE</sequence>
<feature type="non-terminal residue" evidence="1">
    <location>
        <position position="372"/>
    </location>
</feature>
<reference evidence="1" key="1">
    <citation type="submission" date="2022-08" db="EMBL/GenBank/DDBJ databases">
        <authorList>
            <person name="Kallberg Y."/>
            <person name="Tangrot J."/>
            <person name="Rosling A."/>
        </authorList>
    </citation>
    <scope>NUCLEOTIDE SEQUENCE</scope>
    <source>
        <strain evidence="1">Wild A</strain>
    </source>
</reference>
<dbReference type="Proteomes" id="UP001153678">
    <property type="component" value="Unassembled WGS sequence"/>
</dbReference>
<protein>
    <submittedName>
        <fullName evidence="1">761_t:CDS:1</fullName>
    </submittedName>
</protein>
<organism evidence="1 2">
    <name type="scientific">Funneliformis geosporum</name>
    <dbReference type="NCBI Taxonomy" id="1117311"/>
    <lineage>
        <taxon>Eukaryota</taxon>
        <taxon>Fungi</taxon>
        <taxon>Fungi incertae sedis</taxon>
        <taxon>Mucoromycota</taxon>
        <taxon>Glomeromycotina</taxon>
        <taxon>Glomeromycetes</taxon>
        <taxon>Glomerales</taxon>
        <taxon>Glomeraceae</taxon>
        <taxon>Funneliformis</taxon>
    </lineage>
</organism>
<name>A0A9W4SX00_9GLOM</name>
<proteinExistence type="predicted"/>
<evidence type="ECO:0000313" key="2">
    <source>
        <dbReference type="Proteomes" id="UP001153678"/>
    </source>
</evidence>
<accession>A0A9W4SX00</accession>
<gene>
    <name evidence="1" type="ORF">FWILDA_LOCUS11192</name>
</gene>
<dbReference type="OrthoDB" id="2323071at2759"/>
<keyword evidence="2" id="KW-1185">Reference proteome</keyword>
<comment type="caution">
    <text evidence="1">The sequence shown here is derived from an EMBL/GenBank/DDBJ whole genome shotgun (WGS) entry which is preliminary data.</text>
</comment>
<evidence type="ECO:0000313" key="1">
    <source>
        <dbReference type="EMBL" id="CAI2183668.1"/>
    </source>
</evidence>
<dbReference type="AlphaFoldDB" id="A0A9W4SX00"/>
<dbReference type="EMBL" id="CAMKVN010003096">
    <property type="protein sequence ID" value="CAI2183668.1"/>
    <property type="molecule type" value="Genomic_DNA"/>
</dbReference>